<dbReference type="GO" id="GO:0046872">
    <property type="term" value="F:metal ion binding"/>
    <property type="evidence" value="ECO:0007669"/>
    <property type="project" value="UniProtKB-KW"/>
</dbReference>
<evidence type="ECO:0000256" key="4">
    <source>
        <dbReference type="ARBA" id="ARBA00022741"/>
    </source>
</evidence>
<dbReference type="HAMAP" id="MF_01405">
    <property type="entry name" value="Non_canon_purine_NTPase"/>
    <property type="match status" value="1"/>
</dbReference>
<dbReference type="InterPro" id="IPR020922">
    <property type="entry name" value="dITP/XTP_pyrophosphatase"/>
</dbReference>
<feature type="binding site" evidence="10">
    <location>
        <position position="70"/>
    </location>
    <ligand>
        <name>substrate</name>
    </ligand>
</feature>
<dbReference type="SUPFAM" id="SSF52972">
    <property type="entry name" value="ITPase-like"/>
    <property type="match status" value="1"/>
</dbReference>
<comment type="catalytic activity">
    <reaction evidence="9 10">
        <text>XTP + H2O = XMP + diphosphate + H(+)</text>
        <dbReference type="Rhea" id="RHEA:28610"/>
        <dbReference type="ChEBI" id="CHEBI:15377"/>
        <dbReference type="ChEBI" id="CHEBI:15378"/>
        <dbReference type="ChEBI" id="CHEBI:33019"/>
        <dbReference type="ChEBI" id="CHEBI:57464"/>
        <dbReference type="ChEBI" id="CHEBI:61314"/>
        <dbReference type="EC" id="3.6.1.66"/>
    </reaction>
</comment>
<evidence type="ECO:0000313" key="12">
    <source>
        <dbReference type="EMBL" id="HDY60040.1"/>
    </source>
</evidence>
<keyword evidence="7 10" id="KW-0546">Nucleotide metabolism</keyword>
<dbReference type="GO" id="GO:0036222">
    <property type="term" value="F:XTP diphosphatase activity"/>
    <property type="evidence" value="ECO:0007669"/>
    <property type="project" value="UniProtKB-UniRule"/>
</dbReference>
<evidence type="ECO:0000256" key="5">
    <source>
        <dbReference type="ARBA" id="ARBA00022801"/>
    </source>
</evidence>
<evidence type="ECO:0000256" key="1">
    <source>
        <dbReference type="ARBA" id="ARBA00008023"/>
    </source>
</evidence>
<dbReference type="GO" id="GO:0009117">
    <property type="term" value="P:nucleotide metabolic process"/>
    <property type="evidence" value="ECO:0007669"/>
    <property type="project" value="UniProtKB-KW"/>
</dbReference>
<sequence length="202" mass="23741">MFCIVLATRNFHKVEEIRNILDLNNVLLIPYTRYIDLHIPEPGDTLLENSFLKAEFIHRIIKLPALADDSGLFIEKLDGAPGVLSSRYEVNAEKRIERVLKELGRAKNRRAWFRAVFVYYYDIKKYKIFEGEIEGRIAYEPRGEWGFGYDPIFIPKGYKKTFAELGPWVKNRISHRARALKQFKKFLLKNFVREIESGKTLI</sequence>
<dbReference type="EC" id="3.6.1.66" evidence="10"/>
<keyword evidence="4 10" id="KW-0547">Nucleotide-binding</keyword>
<dbReference type="GO" id="GO:0017111">
    <property type="term" value="F:ribonucleoside triphosphate phosphatase activity"/>
    <property type="evidence" value="ECO:0007669"/>
    <property type="project" value="InterPro"/>
</dbReference>
<comment type="caution">
    <text evidence="12">The sequence shown here is derived from an EMBL/GenBank/DDBJ whole genome shotgun (WGS) entry which is preliminary data.</text>
</comment>
<evidence type="ECO:0000256" key="9">
    <source>
        <dbReference type="ARBA" id="ARBA00052017"/>
    </source>
</evidence>
<proteinExistence type="inferred from homology"/>
<dbReference type="EMBL" id="DSKY01000022">
    <property type="protein sequence ID" value="HDY60040.1"/>
    <property type="molecule type" value="Genomic_DNA"/>
</dbReference>
<dbReference type="GO" id="GO:0035870">
    <property type="term" value="F:dITP diphosphatase activity"/>
    <property type="evidence" value="ECO:0007669"/>
    <property type="project" value="UniProtKB-UniRule"/>
</dbReference>
<comment type="similarity">
    <text evidence="1 10 11">Belongs to the HAM1 NTPase family.</text>
</comment>
<protein>
    <recommendedName>
        <fullName evidence="10">dITP/XTP pyrophosphatase</fullName>
        <ecNumber evidence="10">3.6.1.66</ecNumber>
    </recommendedName>
    <alternativeName>
        <fullName evidence="10">Non-canonical purine NTP pyrophosphatase</fullName>
    </alternativeName>
    <alternativeName>
        <fullName evidence="10">Non-standard purine NTP pyrophosphatase</fullName>
    </alternativeName>
    <alternativeName>
        <fullName evidence="10">Nucleoside-triphosphate diphosphatase</fullName>
    </alternativeName>
    <alternativeName>
        <fullName evidence="10">Nucleoside-triphosphate pyrophosphatase</fullName>
        <shortName evidence="10">NTPase</shortName>
    </alternativeName>
</protein>
<keyword evidence="5 10" id="KW-0378">Hydrolase</keyword>
<dbReference type="Gene3D" id="3.90.950.10">
    <property type="match status" value="1"/>
</dbReference>
<comment type="cofactor">
    <cofactor evidence="10">
        <name>Mg(2+)</name>
        <dbReference type="ChEBI" id="CHEBI:18420"/>
    </cofactor>
    <text evidence="10">Binds 1 Mg(2+) ion per subunit.</text>
</comment>
<feature type="binding site" evidence="10">
    <location>
        <position position="69"/>
    </location>
    <ligand>
        <name>Mg(2+)</name>
        <dbReference type="ChEBI" id="CHEBI:18420"/>
    </ligand>
</feature>
<dbReference type="GO" id="GO:0036220">
    <property type="term" value="F:ITP diphosphatase activity"/>
    <property type="evidence" value="ECO:0007669"/>
    <property type="project" value="UniProtKB-UniRule"/>
</dbReference>
<feature type="binding site" evidence="10">
    <location>
        <begin position="175"/>
        <end position="176"/>
    </location>
    <ligand>
        <name>substrate</name>
    </ligand>
</feature>
<dbReference type="Pfam" id="PF01725">
    <property type="entry name" value="Ham1p_like"/>
    <property type="match status" value="1"/>
</dbReference>
<feature type="binding site" evidence="10">
    <location>
        <begin position="8"/>
        <end position="13"/>
    </location>
    <ligand>
        <name>substrate</name>
    </ligand>
</feature>
<comment type="catalytic activity">
    <reaction evidence="10">
        <text>ITP + H2O = IMP + diphosphate + H(+)</text>
        <dbReference type="Rhea" id="RHEA:29399"/>
        <dbReference type="ChEBI" id="CHEBI:15377"/>
        <dbReference type="ChEBI" id="CHEBI:15378"/>
        <dbReference type="ChEBI" id="CHEBI:33019"/>
        <dbReference type="ChEBI" id="CHEBI:58053"/>
        <dbReference type="ChEBI" id="CHEBI:61402"/>
        <dbReference type="EC" id="3.6.1.66"/>
    </reaction>
</comment>
<dbReference type="GO" id="GO:0009146">
    <property type="term" value="P:purine nucleoside triphosphate catabolic process"/>
    <property type="evidence" value="ECO:0007669"/>
    <property type="project" value="UniProtKB-UniRule"/>
</dbReference>
<comment type="caution">
    <text evidence="10">Lacks conserved residue(s) required for the propagation of feature annotation.</text>
</comment>
<comment type="function">
    <text evidence="10">Pyrophosphatase that catalyzes the hydrolysis of nucleoside triphosphates to their monophosphate derivatives, with a high preference for the non-canonical purine nucleotides XTP (xanthosine triphosphate), dITP (deoxyinosine triphosphate) and ITP. Seems to function as a house-cleaning enzyme that removes non-canonical purine nucleotides from the nucleotide pool, thus preventing their incorporation into DNA/RNA and avoiding chromosomal lesions.</text>
</comment>
<comment type="subunit">
    <text evidence="2 10">Homodimer.</text>
</comment>
<evidence type="ECO:0000256" key="2">
    <source>
        <dbReference type="ARBA" id="ARBA00011738"/>
    </source>
</evidence>
<keyword evidence="3 10" id="KW-0479">Metal-binding</keyword>
<evidence type="ECO:0000256" key="7">
    <source>
        <dbReference type="ARBA" id="ARBA00023080"/>
    </source>
</evidence>
<dbReference type="AlphaFoldDB" id="A0A7V0Z7K7"/>
<evidence type="ECO:0000256" key="10">
    <source>
        <dbReference type="HAMAP-Rule" id="MF_01405"/>
    </source>
</evidence>
<comment type="catalytic activity">
    <reaction evidence="8 10">
        <text>dITP + H2O = dIMP + diphosphate + H(+)</text>
        <dbReference type="Rhea" id="RHEA:28342"/>
        <dbReference type="ChEBI" id="CHEBI:15377"/>
        <dbReference type="ChEBI" id="CHEBI:15378"/>
        <dbReference type="ChEBI" id="CHEBI:33019"/>
        <dbReference type="ChEBI" id="CHEBI:61194"/>
        <dbReference type="ChEBI" id="CHEBI:61382"/>
        <dbReference type="EC" id="3.6.1.66"/>
    </reaction>
</comment>
<evidence type="ECO:0000256" key="11">
    <source>
        <dbReference type="RuleBase" id="RU003781"/>
    </source>
</evidence>
<evidence type="ECO:0000256" key="6">
    <source>
        <dbReference type="ARBA" id="ARBA00022842"/>
    </source>
</evidence>
<dbReference type="PANTHER" id="PTHR11067:SF9">
    <property type="entry name" value="INOSINE TRIPHOSPHATE PYROPHOSPHATASE"/>
    <property type="match status" value="1"/>
</dbReference>
<dbReference type="NCBIfam" id="TIGR00042">
    <property type="entry name" value="RdgB/HAM1 family non-canonical purine NTP pyrophosphatase"/>
    <property type="match status" value="1"/>
</dbReference>
<gene>
    <name evidence="12" type="primary">rdgB</name>
    <name evidence="12" type="ORF">ENP86_10940</name>
</gene>
<dbReference type="CDD" id="cd00515">
    <property type="entry name" value="HAM1"/>
    <property type="match status" value="1"/>
</dbReference>
<dbReference type="InterPro" id="IPR002637">
    <property type="entry name" value="RdgB/HAM1"/>
</dbReference>
<organism evidence="12">
    <name type="scientific">candidate division WOR-3 bacterium</name>
    <dbReference type="NCBI Taxonomy" id="2052148"/>
    <lineage>
        <taxon>Bacteria</taxon>
        <taxon>Bacteria division WOR-3</taxon>
    </lineage>
</organism>
<feature type="binding site" evidence="10">
    <location>
        <begin position="147"/>
        <end position="150"/>
    </location>
    <ligand>
        <name>substrate</name>
    </ligand>
</feature>
<evidence type="ECO:0000256" key="8">
    <source>
        <dbReference type="ARBA" id="ARBA00051875"/>
    </source>
</evidence>
<dbReference type="GO" id="GO:0000166">
    <property type="term" value="F:nucleotide binding"/>
    <property type="evidence" value="ECO:0007669"/>
    <property type="project" value="UniProtKB-KW"/>
</dbReference>
<reference evidence="12" key="1">
    <citation type="journal article" date="2020" name="mSystems">
        <title>Genome- and Community-Level Interaction Insights into Carbon Utilization and Element Cycling Functions of Hydrothermarchaeota in Hydrothermal Sediment.</title>
        <authorList>
            <person name="Zhou Z."/>
            <person name="Liu Y."/>
            <person name="Xu W."/>
            <person name="Pan J."/>
            <person name="Luo Z.H."/>
            <person name="Li M."/>
        </authorList>
    </citation>
    <scope>NUCLEOTIDE SEQUENCE [LARGE SCALE GENOMIC DNA]</scope>
    <source>
        <strain evidence="12">SpSt-258</strain>
    </source>
</reference>
<accession>A0A7V0Z7K7</accession>
<dbReference type="GO" id="GO:0005829">
    <property type="term" value="C:cytosol"/>
    <property type="evidence" value="ECO:0007669"/>
    <property type="project" value="TreeGrafter"/>
</dbReference>
<name>A0A7V0Z7K7_UNCW3</name>
<keyword evidence="6 10" id="KW-0460">Magnesium</keyword>
<dbReference type="FunFam" id="3.90.950.10:FF:000001">
    <property type="entry name" value="dITP/XTP pyrophosphatase"/>
    <property type="match status" value="1"/>
</dbReference>
<dbReference type="PANTHER" id="PTHR11067">
    <property type="entry name" value="INOSINE TRIPHOSPHATE PYROPHOSPHATASE/HAM1 PROTEIN"/>
    <property type="match status" value="1"/>
</dbReference>
<feature type="active site" description="Proton acceptor" evidence="10">
    <location>
        <position position="69"/>
    </location>
</feature>
<dbReference type="InterPro" id="IPR029001">
    <property type="entry name" value="ITPase-like_fam"/>
</dbReference>
<feature type="binding site" evidence="10">
    <location>
        <position position="170"/>
    </location>
    <ligand>
        <name>substrate</name>
    </ligand>
</feature>
<evidence type="ECO:0000256" key="3">
    <source>
        <dbReference type="ARBA" id="ARBA00022723"/>
    </source>
</evidence>